<feature type="region of interest" description="Disordered" evidence="1">
    <location>
        <begin position="368"/>
        <end position="393"/>
    </location>
</feature>
<evidence type="ECO:0000313" key="2">
    <source>
        <dbReference type="EMBL" id="GIQ81274.1"/>
    </source>
</evidence>
<dbReference type="Proteomes" id="UP000265618">
    <property type="component" value="Unassembled WGS sequence"/>
</dbReference>
<sequence>MAKRPYGYSEARADHRSAVEVDSVTFTSLDLPHLNERGLLRSNIVHLMDSDTCLAAARTFTHDCYLQFALPQDNVSDVSIDRSEYQLSTKSVWEPSSAPLTECDCLVEVGGVVIGHQDVRETFDDVDGGYPMCVIRCYEAGVESRVSLSTTTSFIDGYGVHVTLPTSEPKRLYPLHFPSACALRDHTVWFNDKCNTYLFDAELYTITIDKRKSPAYNAFTAVDGVVHVFHSGDRTHHSYTPKHGWTEHRLLPQGLGDFSMAQTAGRLIVLFGQKGIHAYDTISGDWIHLSKDTTFNDNTGCTSIGDRRCLSRLVTRRDTVNQTTDVVATLLTLNEALVYPDEQRVWAQLHEWDKALPLLSTPLGSGMVSESPVSSSLSSSSSFSPPYTPPSPS</sequence>
<proteinExistence type="predicted"/>
<dbReference type="AlphaFoldDB" id="A0A9K3CTB9"/>
<protein>
    <submittedName>
        <fullName evidence="2">Uncharacterized protein</fullName>
    </submittedName>
</protein>
<reference evidence="2 3" key="1">
    <citation type="journal article" date="2018" name="PLoS ONE">
        <title>The draft genome of Kipferlia bialata reveals reductive genome evolution in fornicate parasites.</title>
        <authorList>
            <person name="Tanifuji G."/>
            <person name="Takabayashi S."/>
            <person name="Kume K."/>
            <person name="Takagi M."/>
            <person name="Nakayama T."/>
            <person name="Kamikawa R."/>
            <person name="Inagaki Y."/>
            <person name="Hashimoto T."/>
        </authorList>
    </citation>
    <scope>NUCLEOTIDE SEQUENCE [LARGE SCALE GENOMIC DNA]</scope>
    <source>
        <strain evidence="2">NY0173</strain>
    </source>
</reference>
<organism evidence="2 3">
    <name type="scientific">Kipferlia bialata</name>
    <dbReference type="NCBI Taxonomy" id="797122"/>
    <lineage>
        <taxon>Eukaryota</taxon>
        <taxon>Metamonada</taxon>
        <taxon>Carpediemonas-like organisms</taxon>
        <taxon>Kipferlia</taxon>
    </lineage>
</organism>
<accession>A0A9K3CTB9</accession>
<gene>
    <name evidence="2" type="ORF">KIPB_002208</name>
</gene>
<feature type="compositionally biased region" description="Low complexity" evidence="1">
    <location>
        <begin position="369"/>
        <end position="385"/>
    </location>
</feature>
<evidence type="ECO:0000256" key="1">
    <source>
        <dbReference type="SAM" id="MobiDB-lite"/>
    </source>
</evidence>
<comment type="caution">
    <text evidence="2">The sequence shown here is derived from an EMBL/GenBank/DDBJ whole genome shotgun (WGS) entry which is preliminary data.</text>
</comment>
<name>A0A9K3CTB9_9EUKA</name>
<dbReference type="EMBL" id="BDIP01000350">
    <property type="protein sequence ID" value="GIQ81274.1"/>
    <property type="molecule type" value="Genomic_DNA"/>
</dbReference>
<evidence type="ECO:0000313" key="3">
    <source>
        <dbReference type="Proteomes" id="UP000265618"/>
    </source>
</evidence>
<keyword evidence="3" id="KW-1185">Reference proteome</keyword>